<gene>
    <name evidence="6" type="ORF">NAEGRDRAFT_82726</name>
</gene>
<dbReference type="SUPFAM" id="SSF53271">
    <property type="entry name" value="PRTase-like"/>
    <property type="match status" value="1"/>
</dbReference>
<dbReference type="Proteomes" id="UP000006671">
    <property type="component" value="Unassembled WGS sequence"/>
</dbReference>
<dbReference type="KEGG" id="ngr:NAEGRDRAFT_82726"/>
<keyword evidence="4" id="KW-0660">Purine salvage</keyword>
<dbReference type="STRING" id="5762.D2VQY1"/>
<dbReference type="HAMAP" id="MF_01184">
    <property type="entry name" value="XPRTase"/>
    <property type="match status" value="1"/>
</dbReference>
<reference evidence="6 7" key="1">
    <citation type="journal article" date="2010" name="Cell">
        <title>The genome of Naegleria gruberi illuminates early eukaryotic versatility.</title>
        <authorList>
            <person name="Fritz-Laylin L.K."/>
            <person name="Prochnik S.E."/>
            <person name="Ginger M.L."/>
            <person name="Dacks J.B."/>
            <person name="Carpenter M.L."/>
            <person name="Field M.C."/>
            <person name="Kuo A."/>
            <person name="Paredez A."/>
            <person name="Chapman J."/>
            <person name="Pham J."/>
            <person name="Shu S."/>
            <person name="Neupane R."/>
            <person name="Cipriano M."/>
            <person name="Mancuso J."/>
            <person name="Tu H."/>
            <person name="Salamov A."/>
            <person name="Lindquist E."/>
            <person name="Shapiro H."/>
            <person name="Lucas S."/>
            <person name="Grigoriev I.V."/>
            <person name="Cande W.Z."/>
            <person name="Fulton C."/>
            <person name="Rokhsar D.S."/>
            <person name="Dawson S.C."/>
        </authorList>
    </citation>
    <scope>NUCLEOTIDE SEQUENCE [LARGE SCALE GENOMIC DNA]</scope>
    <source>
        <strain evidence="6 7">NEG-M</strain>
    </source>
</reference>
<keyword evidence="7" id="KW-1185">Reference proteome</keyword>
<dbReference type="RefSeq" id="XP_002673535.1">
    <property type="nucleotide sequence ID" value="XM_002673489.1"/>
</dbReference>
<evidence type="ECO:0000313" key="6">
    <source>
        <dbReference type="EMBL" id="EFC40791.1"/>
    </source>
</evidence>
<dbReference type="EMBL" id="GG738890">
    <property type="protein sequence ID" value="EFC40791.1"/>
    <property type="molecule type" value="Genomic_DNA"/>
</dbReference>
<evidence type="ECO:0000313" key="7">
    <source>
        <dbReference type="Proteomes" id="UP000006671"/>
    </source>
</evidence>
<dbReference type="CDD" id="cd06223">
    <property type="entry name" value="PRTases_typeI"/>
    <property type="match status" value="1"/>
</dbReference>
<dbReference type="eggNOG" id="ENOG502S277">
    <property type="taxonomic scope" value="Eukaryota"/>
</dbReference>
<protein>
    <submittedName>
        <fullName evidence="6">Phosphoribosyltransferase</fullName>
    </submittedName>
</protein>
<dbReference type="Pfam" id="PF00156">
    <property type="entry name" value="Pribosyltran"/>
    <property type="match status" value="1"/>
</dbReference>
<evidence type="ECO:0000256" key="4">
    <source>
        <dbReference type="ARBA" id="ARBA00022726"/>
    </source>
</evidence>
<keyword evidence="2 6" id="KW-0328">Glycosyltransferase</keyword>
<keyword evidence="3 6" id="KW-0808">Transferase</keyword>
<name>D2VQY1_NAEGR</name>
<dbReference type="InParanoid" id="D2VQY1"/>
<evidence type="ECO:0000256" key="3">
    <source>
        <dbReference type="ARBA" id="ARBA00022679"/>
    </source>
</evidence>
<dbReference type="Gene3D" id="3.40.50.2020">
    <property type="match status" value="1"/>
</dbReference>
<dbReference type="OMA" id="DNFLNHQ"/>
<evidence type="ECO:0000256" key="2">
    <source>
        <dbReference type="ARBA" id="ARBA00022676"/>
    </source>
</evidence>
<dbReference type="PANTHER" id="PTHR43864">
    <property type="entry name" value="HYPOXANTHINE/GUANINE PHOSPHORIBOSYLTRANSFERASE"/>
    <property type="match status" value="1"/>
</dbReference>
<sequence length="231" mass="25378">MMLSFSNTNHCANHFHTASTTTTDNSMNLVDSLIKSKGCGESTLKQMILQHGRVIKGTNILKVDSFLNHQIDPELSRLMGMDIASRFILDGVTKVLTLETSGIPIALMAALYLNVPLVYARKVKPSTLTEQIYATKVHSFTKNVEYDVCVSAKYLQSNDKVLIIDDFLACGQATQGLIDIIHQAGASIVGVGISIEKGFQEGGKKLREQGVKLESLAVIDRFTEESVIFRQ</sequence>
<dbReference type="InterPro" id="IPR029057">
    <property type="entry name" value="PRTase-like"/>
</dbReference>
<accession>D2VQY1</accession>
<dbReference type="NCBIfam" id="NF006671">
    <property type="entry name" value="PRK09219.1"/>
    <property type="match status" value="1"/>
</dbReference>
<keyword evidence="1" id="KW-0963">Cytoplasm</keyword>
<dbReference type="GeneID" id="8864538"/>
<dbReference type="AlphaFoldDB" id="D2VQY1"/>
<dbReference type="PANTHER" id="PTHR43864:SF1">
    <property type="entry name" value="XANTHINE PHOSPHORIBOSYLTRANSFERASE"/>
    <property type="match status" value="1"/>
</dbReference>
<evidence type="ECO:0000256" key="1">
    <source>
        <dbReference type="ARBA" id="ARBA00022490"/>
    </source>
</evidence>
<dbReference type="GO" id="GO:0046110">
    <property type="term" value="P:xanthine metabolic process"/>
    <property type="evidence" value="ECO:0007669"/>
    <property type="project" value="InterPro"/>
</dbReference>
<dbReference type="VEuPathDB" id="AmoebaDB:NAEGRDRAFT_82726"/>
<dbReference type="GO" id="GO:0006166">
    <property type="term" value="P:purine ribonucleoside salvage"/>
    <property type="evidence" value="ECO:0007669"/>
    <property type="project" value="UniProtKB-KW"/>
</dbReference>
<dbReference type="NCBIfam" id="TIGR01744">
    <property type="entry name" value="XPRTase"/>
    <property type="match status" value="1"/>
</dbReference>
<dbReference type="OrthoDB" id="363185at2759"/>
<dbReference type="GO" id="GO:0016763">
    <property type="term" value="F:pentosyltransferase activity"/>
    <property type="evidence" value="ECO:0007669"/>
    <property type="project" value="InterPro"/>
</dbReference>
<organism evidence="7">
    <name type="scientific">Naegleria gruberi</name>
    <name type="common">Amoeba</name>
    <dbReference type="NCBI Taxonomy" id="5762"/>
    <lineage>
        <taxon>Eukaryota</taxon>
        <taxon>Discoba</taxon>
        <taxon>Heterolobosea</taxon>
        <taxon>Tetramitia</taxon>
        <taxon>Eutetramitia</taxon>
        <taxon>Vahlkampfiidae</taxon>
        <taxon>Naegleria</taxon>
    </lineage>
</organism>
<evidence type="ECO:0000259" key="5">
    <source>
        <dbReference type="Pfam" id="PF00156"/>
    </source>
</evidence>
<dbReference type="InterPro" id="IPR010079">
    <property type="entry name" value="Xanthine_PRibTrfase"/>
</dbReference>
<feature type="domain" description="Phosphoribosyltransferase" evidence="5">
    <location>
        <begin position="93"/>
        <end position="198"/>
    </location>
</feature>
<dbReference type="InterPro" id="IPR050118">
    <property type="entry name" value="Pur/Pyrimidine_PRTase"/>
</dbReference>
<proteinExistence type="inferred from homology"/>
<dbReference type="InterPro" id="IPR000836">
    <property type="entry name" value="PRTase_dom"/>
</dbReference>